<keyword evidence="7" id="KW-1185">Reference proteome</keyword>
<name>A0ABP0EWW6_CLALP</name>
<dbReference type="SUPFAM" id="SSF48264">
    <property type="entry name" value="Cytochrome P450"/>
    <property type="match status" value="1"/>
</dbReference>
<dbReference type="PANTHER" id="PTHR24300:SF397">
    <property type="entry name" value="CYTOCHROME P450 2U1"/>
    <property type="match status" value="1"/>
</dbReference>
<accession>A0ABP0EWW6</accession>
<comment type="similarity">
    <text evidence="2 5">Belongs to the cytochrome P450 family.</text>
</comment>
<sequence length="94" mass="10607">MGAIIWPSPHTFSPARHIDESGKFVYSPKVIPFGIGRRACIGESLARSEIFLMFVGILQRFTITSGYSNLPTISNEHLGLFYGPKPYKVRLEHR</sequence>
<keyword evidence="5" id="KW-0560">Oxidoreductase</keyword>
<keyword evidence="5" id="KW-0503">Monooxygenase</keyword>
<dbReference type="InterPro" id="IPR001128">
    <property type="entry name" value="Cyt_P450"/>
</dbReference>
<evidence type="ECO:0000313" key="6">
    <source>
        <dbReference type="EMBL" id="CAK8671506.1"/>
    </source>
</evidence>
<keyword evidence="5" id="KW-0349">Heme</keyword>
<evidence type="ECO:0000256" key="1">
    <source>
        <dbReference type="ARBA" id="ARBA00001971"/>
    </source>
</evidence>
<comment type="caution">
    <text evidence="6">The sequence shown here is derived from an EMBL/GenBank/DDBJ whole genome shotgun (WGS) entry which is preliminary data.</text>
</comment>
<dbReference type="InterPro" id="IPR017972">
    <property type="entry name" value="Cyt_P450_CS"/>
</dbReference>
<reference evidence="6 7" key="1">
    <citation type="submission" date="2024-02" db="EMBL/GenBank/DDBJ databases">
        <authorList>
            <person name="Daric V."/>
            <person name="Darras S."/>
        </authorList>
    </citation>
    <scope>NUCLEOTIDE SEQUENCE [LARGE SCALE GENOMIC DNA]</scope>
</reference>
<evidence type="ECO:0000256" key="4">
    <source>
        <dbReference type="ARBA" id="ARBA00023004"/>
    </source>
</evidence>
<evidence type="ECO:0000313" key="7">
    <source>
        <dbReference type="Proteomes" id="UP001642483"/>
    </source>
</evidence>
<dbReference type="PANTHER" id="PTHR24300">
    <property type="entry name" value="CYTOCHROME P450 508A4-RELATED"/>
    <property type="match status" value="1"/>
</dbReference>
<dbReference type="Proteomes" id="UP001642483">
    <property type="component" value="Unassembled WGS sequence"/>
</dbReference>
<dbReference type="Pfam" id="PF00067">
    <property type="entry name" value="p450"/>
    <property type="match status" value="1"/>
</dbReference>
<dbReference type="InterPro" id="IPR002401">
    <property type="entry name" value="Cyt_P450_E_grp-I"/>
</dbReference>
<dbReference type="InterPro" id="IPR036396">
    <property type="entry name" value="Cyt_P450_sf"/>
</dbReference>
<gene>
    <name evidence="6" type="ORF">CVLEPA_LOCUS565</name>
</gene>
<comment type="cofactor">
    <cofactor evidence="1">
        <name>heme</name>
        <dbReference type="ChEBI" id="CHEBI:30413"/>
    </cofactor>
</comment>
<proteinExistence type="inferred from homology"/>
<evidence type="ECO:0000256" key="2">
    <source>
        <dbReference type="ARBA" id="ARBA00010617"/>
    </source>
</evidence>
<evidence type="ECO:0008006" key="8">
    <source>
        <dbReference type="Google" id="ProtNLM"/>
    </source>
</evidence>
<evidence type="ECO:0000256" key="5">
    <source>
        <dbReference type="RuleBase" id="RU000461"/>
    </source>
</evidence>
<keyword evidence="4 5" id="KW-0408">Iron</keyword>
<dbReference type="PRINTS" id="PR00463">
    <property type="entry name" value="EP450I"/>
</dbReference>
<evidence type="ECO:0000256" key="3">
    <source>
        <dbReference type="ARBA" id="ARBA00022723"/>
    </source>
</evidence>
<protein>
    <recommendedName>
        <fullName evidence="8">Cytochrome P450</fullName>
    </recommendedName>
</protein>
<keyword evidence="3 5" id="KW-0479">Metal-binding</keyword>
<organism evidence="6 7">
    <name type="scientific">Clavelina lepadiformis</name>
    <name type="common">Light-bulb sea squirt</name>
    <name type="synonym">Ascidia lepadiformis</name>
    <dbReference type="NCBI Taxonomy" id="159417"/>
    <lineage>
        <taxon>Eukaryota</taxon>
        <taxon>Metazoa</taxon>
        <taxon>Chordata</taxon>
        <taxon>Tunicata</taxon>
        <taxon>Ascidiacea</taxon>
        <taxon>Aplousobranchia</taxon>
        <taxon>Clavelinidae</taxon>
        <taxon>Clavelina</taxon>
    </lineage>
</organism>
<dbReference type="EMBL" id="CAWYQH010000001">
    <property type="protein sequence ID" value="CAK8671506.1"/>
    <property type="molecule type" value="Genomic_DNA"/>
</dbReference>
<dbReference type="PROSITE" id="PS00086">
    <property type="entry name" value="CYTOCHROME_P450"/>
    <property type="match status" value="1"/>
</dbReference>
<dbReference type="InterPro" id="IPR050182">
    <property type="entry name" value="Cytochrome_P450_fam2"/>
</dbReference>
<dbReference type="Gene3D" id="1.10.630.10">
    <property type="entry name" value="Cytochrome P450"/>
    <property type="match status" value="1"/>
</dbReference>